<organism evidence="10 11">
    <name type="scientific">Pleurostoma richardsiae</name>
    <dbReference type="NCBI Taxonomy" id="41990"/>
    <lineage>
        <taxon>Eukaryota</taxon>
        <taxon>Fungi</taxon>
        <taxon>Dikarya</taxon>
        <taxon>Ascomycota</taxon>
        <taxon>Pezizomycotina</taxon>
        <taxon>Sordariomycetes</taxon>
        <taxon>Sordariomycetidae</taxon>
        <taxon>Calosphaeriales</taxon>
        <taxon>Pleurostomataceae</taxon>
        <taxon>Pleurostoma</taxon>
    </lineage>
</organism>
<dbReference type="PANTHER" id="PTHR23501:SF12">
    <property type="entry name" value="MAJOR FACILITATOR SUPERFAMILY (MFS) PROFILE DOMAIN-CONTAINING PROTEIN-RELATED"/>
    <property type="match status" value="1"/>
</dbReference>
<sequence length="578" mass="62233">MATQQQLLGEAKPDRALGNQPESDSATEVADKNAQPHLRDTIPRWRWVVVLVVFCFSMIMNGYDVSNVANIQAPIYEAFGHIELLPWVALTYSMACMALTPLIRRLIEIFDMRVLIVIFYVIFLVSCAVSGSATNIHAVIVGRALTGLGNNCVYQLNLTFVALFCDARQASKLAGIIGIAWAIGLVAGPLVGGGFANNHHLTWRWAFYINLPFLGALTALAAIAWPTYTIRKGTKLSAKLTDIDWIGATLHIAVTLLLNAALNLSGSQWKWKSGSTIALWVVTGITIVVYILQQYFAIFTTQKQRIFPVRVLTHRTAGLASLGAALTGMIYAVTLYYLPLFFAFARGTSPISSAVHILPFIGVFIGSTIISSVLLAKVRLYASYYVISGALVVAGGALMTQIDAETPTSKVLGYQALLGFGIGLTYSNSYSVANASLDSPEDKVDSAGLFNMASLGSISIALSLASCLYQNLGFSLLSDRLRGFGFTPQDIREALGGVKSPVLAADNEQIVGIVVSTVTEVISRIFYLVVAVGALCLLTGLAMKWERLDFAKVERKKGTDDSDTEGVGASEKARDTSG</sequence>
<feature type="transmembrane region" description="Helical" evidence="8">
    <location>
        <begin position="449"/>
        <end position="472"/>
    </location>
</feature>
<keyword evidence="11" id="KW-1185">Reference proteome</keyword>
<keyword evidence="5 8" id="KW-1133">Transmembrane helix</keyword>
<dbReference type="Gene3D" id="1.20.1250.20">
    <property type="entry name" value="MFS general substrate transporter like domains"/>
    <property type="match status" value="1"/>
</dbReference>
<protein>
    <submittedName>
        <fullName evidence="10">Major facilitator superfamily transporter</fullName>
    </submittedName>
</protein>
<dbReference type="InterPro" id="IPR011701">
    <property type="entry name" value="MFS"/>
</dbReference>
<comment type="subcellular location">
    <subcellularLocation>
        <location evidence="1">Membrane</location>
        <topology evidence="1">Multi-pass membrane protein</topology>
    </subcellularLocation>
</comment>
<evidence type="ECO:0000256" key="2">
    <source>
        <dbReference type="ARBA" id="ARBA00007520"/>
    </source>
</evidence>
<keyword evidence="6 8" id="KW-0472">Membrane</keyword>
<feature type="region of interest" description="Disordered" evidence="7">
    <location>
        <begin position="1"/>
        <end position="32"/>
    </location>
</feature>
<dbReference type="Proteomes" id="UP001174694">
    <property type="component" value="Unassembled WGS sequence"/>
</dbReference>
<dbReference type="AlphaFoldDB" id="A0AA38RJ02"/>
<evidence type="ECO:0000313" key="11">
    <source>
        <dbReference type="Proteomes" id="UP001174694"/>
    </source>
</evidence>
<feature type="transmembrane region" description="Helical" evidence="8">
    <location>
        <begin position="84"/>
        <end position="103"/>
    </location>
</feature>
<comment type="similarity">
    <text evidence="2">Belongs to the major facilitator superfamily. TCR/Tet family.</text>
</comment>
<evidence type="ECO:0000256" key="7">
    <source>
        <dbReference type="SAM" id="MobiDB-lite"/>
    </source>
</evidence>
<evidence type="ECO:0000256" key="5">
    <source>
        <dbReference type="ARBA" id="ARBA00022989"/>
    </source>
</evidence>
<reference evidence="10" key="1">
    <citation type="submission" date="2022-07" db="EMBL/GenBank/DDBJ databases">
        <title>Fungi with potential for degradation of polypropylene.</title>
        <authorList>
            <person name="Gostincar C."/>
        </authorList>
    </citation>
    <scope>NUCLEOTIDE SEQUENCE</scope>
    <source>
        <strain evidence="10">EXF-13308</strain>
    </source>
</reference>
<dbReference type="SUPFAM" id="SSF103473">
    <property type="entry name" value="MFS general substrate transporter"/>
    <property type="match status" value="1"/>
</dbReference>
<evidence type="ECO:0000256" key="4">
    <source>
        <dbReference type="ARBA" id="ARBA00022692"/>
    </source>
</evidence>
<evidence type="ECO:0000256" key="8">
    <source>
        <dbReference type="SAM" id="Phobius"/>
    </source>
</evidence>
<accession>A0AA38RJ02</accession>
<comment type="caution">
    <text evidence="10">The sequence shown here is derived from an EMBL/GenBank/DDBJ whole genome shotgun (WGS) entry which is preliminary data.</text>
</comment>
<feature type="transmembrane region" description="Helical" evidence="8">
    <location>
        <begin position="319"/>
        <end position="345"/>
    </location>
</feature>
<feature type="region of interest" description="Disordered" evidence="7">
    <location>
        <begin position="554"/>
        <end position="578"/>
    </location>
</feature>
<feature type="transmembrane region" description="Helical" evidence="8">
    <location>
        <begin position="173"/>
        <end position="193"/>
    </location>
</feature>
<keyword evidence="3" id="KW-0813">Transport</keyword>
<evidence type="ECO:0000256" key="3">
    <source>
        <dbReference type="ARBA" id="ARBA00022448"/>
    </source>
</evidence>
<dbReference type="EMBL" id="JANBVO010000051">
    <property type="protein sequence ID" value="KAJ9133278.1"/>
    <property type="molecule type" value="Genomic_DNA"/>
</dbReference>
<evidence type="ECO:0000259" key="9">
    <source>
        <dbReference type="PROSITE" id="PS50850"/>
    </source>
</evidence>
<feature type="transmembrane region" description="Helical" evidence="8">
    <location>
        <begin position="382"/>
        <end position="399"/>
    </location>
</feature>
<dbReference type="PANTHER" id="PTHR23501">
    <property type="entry name" value="MAJOR FACILITATOR SUPERFAMILY"/>
    <property type="match status" value="1"/>
</dbReference>
<feature type="transmembrane region" description="Helical" evidence="8">
    <location>
        <begin position="411"/>
        <end position="429"/>
    </location>
</feature>
<dbReference type="InterPro" id="IPR036259">
    <property type="entry name" value="MFS_trans_sf"/>
</dbReference>
<evidence type="ECO:0000256" key="1">
    <source>
        <dbReference type="ARBA" id="ARBA00004141"/>
    </source>
</evidence>
<dbReference type="InterPro" id="IPR020846">
    <property type="entry name" value="MFS_dom"/>
</dbReference>
<feature type="transmembrane region" description="Helical" evidence="8">
    <location>
        <begin position="205"/>
        <end position="225"/>
    </location>
</feature>
<feature type="transmembrane region" description="Helical" evidence="8">
    <location>
        <begin position="277"/>
        <end position="299"/>
    </location>
</feature>
<feature type="transmembrane region" description="Helical" evidence="8">
    <location>
        <begin position="357"/>
        <end position="376"/>
    </location>
</feature>
<dbReference type="PROSITE" id="PS50850">
    <property type="entry name" value="MFS"/>
    <property type="match status" value="1"/>
</dbReference>
<feature type="domain" description="Major facilitator superfamily (MFS) profile" evidence="9">
    <location>
        <begin position="50"/>
        <end position="548"/>
    </location>
</feature>
<evidence type="ECO:0000313" key="10">
    <source>
        <dbReference type="EMBL" id="KAJ9133278.1"/>
    </source>
</evidence>
<dbReference type="GO" id="GO:0005886">
    <property type="term" value="C:plasma membrane"/>
    <property type="evidence" value="ECO:0007669"/>
    <property type="project" value="TreeGrafter"/>
</dbReference>
<gene>
    <name evidence="10" type="ORF">NKR23_g10863</name>
</gene>
<name>A0AA38RJ02_9PEZI</name>
<feature type="transmembrane region" description="Helical" evidence="8">
    <location>
        <begin position="115"/>
        <end position="140"/>
    </location>
</feature>
<feature type="transmembrane region" description="Helical" evidence="8">
    <location>
        <begin position="245"/>
        <end position="265"/>
    </location>
</feature>
<feature type="transmembrane region" description="Helical" evidence="8">
    <location>
        <begin position="525"/>
        <end position="543"/>
    </location>
</feature>
<feature type="transmembrane region" description="Helical" evidence="8">
    <location>
        <begin position="45"/>
        <end position="64"/>
    </location>
</feature>
<evidence type="ECO:0000256" key="6">
    <source>
        <dbReference type="ARBA" id="ARBA00023136"/>
    </source>
</evidence>
<proteinExistence type="inferred from homology"/>
<keyword evidence="4 8" id="KW-0812">Transmembrane</keyword>
<dbReference type="Pfam" id="PF07690">
    <property type="entry name" value="MFS_1"/>
    <property type="match status" value="1"/>
</dbReference>
<dbReference type="GO" id="GO:0022857">
    <property type="term" value="F:transmembrane transporter activity"/>
    <property type="evidence" value="ECO:0007669"/>
    <property type="project" value="InterPro"/>
</dbReference>